<keyword evidence="5" id="KW-1185">Reference proteome</keyword>
<accession>A0ABT5Y7M1</accession>
<dbReference type="Gene3D" id="3.40.50.720">
    <property type="entry name" value="NAD(P)-binding Rossmann-like Domain"/>
    <property type="match status" value="1"/>
</dbReference>
<gene>
    <name evidence="4" type="ORF">NLU14_04955</name>
</gene>
<proteinExistence type="inferred from homology"/>
<dbReference type="CDD" id="cd05233">
    <property type="entry name" value="SDR_c"/>
    <property type="match status" value="1"/>
</dbReference>
<evidence type="ECO:0000256" key="2">
    <source>
        <dbReference type="ARBA" id="ARBA00023002"/>
    </source>
</evidence>
<evidence type="ECO:0000313" key="4">
    <source>
        <dbReference type="EMBL" id="MDF0749576.1"/>
    </source>
</evidence>
<comment type="caution">
    <text evidence="4">The sequence shown here is derived from an EMBL/GenBank/DDBJ whole genome shotgun (WGS) entry which is preliminary data.</text>
</comment>
<name>A0ABT5Y7M1_9GAMM</name>
<evidence type="ECO:0000259" key="3">
    <source>
        <dbReference type="SMART" id="SM00822"/>
    </source>
</evidence>
<dbReference type="SMART" id="SM00822">
    <property type="entry name" value="PKS_KR"/>
    <property type="match status" value="1"/>
</dbReference>
<evidence type="ECO:0000256" key="1">
    <source>
        <dbReference type="ARBA" id="ARBA00006484"/>
    </source>
</evidence>
<keyword evidence="2" id="KW-0560">Oxidoreductase</keyword>
<comment type="similarity">
    <text evidence="1">Belongs to the short-chain dehydrogenases/reductases (SDR) family.</text>
</comment>
<dbReference type="Pfam" id="PF13561">
    <property type="entry name" value="adh_short_C2"/>
    <property type="match status" value="1"/>
</dbReference>
<organism evidence="4 5">
    <name type="scientific">Marinobacter iranensis</name>
    <dbReference type="NCBI Taxonomy" id="2962607"/>
    <lineage>
        <taxon>Bacteria</taxon>
        <taxon>Pseudomonadati</taxon>
        <taxon>Pseudomonadota</taxon>
        <taxon>Gammaproteobacteria</taxon>
        <taxon>Pseudomonadales</taxon>
        <taxon>Marinobacteraceae</taxon>
        <taxon>Marinobacter</taxon>
    </lineage>
</organism>
<dbReference type="SUPFAM" id="SSF51735">
    <property type="entry name" value="NAD(P)-binding Rossmann-fold domains"/>
    <property type="match status" value="1"/>
</dbReference>
<dbReference type="EMBL" id="JANCMW010000002">
    <property type="protein sequence ID" value="MDF0749576.1"/>
    <property type="molecule type" value="Genomic_DNA"/>
</dbReference>
<dbReference type="RefSeq" id="WP_275705064.1">
    <property type="nucleotide sequence ID" value="NZ_JANCMW010000002.1"/>
</dbReference>
<dbReference type="InterPro" id="IPR036291">
    <property type="entry name" value="NAD(P)-bd_dom_sf"/>
</dbReference>
<dbReference type="InterPro" id="IPR020904">
    <property type="entry name" value="Sc_DH/Rdtase_CS"/>
</dbReference>
<reference evidence="4" key="1">
    <citation type="submission" date="2022-07" db="EMBL/GenBank/DDBJ databases">
        <title>Marinobacter iranensis a new bacterium isolate from a hipersaline lake in Iran.</title>
        <authorList>
            <person name="Mohammad A.M.A."/>
            <person name="Cristina S.-P."/>
            <person name="Antonio V."/>
        </authorList>
    </citation>
    <scope>NUCLEOTIDE SEQUENCE</scope>
    <source>
        <strain evidence="4">71-i</strain>
    </source>
</reference>
<dbReference type="PRINTS" id="PR00081">
    <property type="entry name" value="GDHRDH"/>
</dbReference>
<dbReference type="PROSITE" id="PS00061">
    <property type="entry name" value="ADH_SHORT"/>
    <property type="match status" value="1"/>
</dbReference>
<dbReference type="Proteomes" id="UP001143391">
    <property type="component" value="Unassembled WGS sequence"/>
</dbReference>
<dbReference type="PRINTS" id="PR00080">
    <property type="entry name" value="SDRFAMILY"/>
</dbReference>
<dbReference type="InterPro" id="IPR002347">
    <property type="entry name" value="SDR_fam"/>
</dbReference>
<sequence length="262" mass="28083">MRLEGKTCLITGAAGGIGLAMSRAFIAEGAHVVMTDLASSQLEQQAQELLAADATGATDRLLALVMDVTDPASIKSVYNALVEKKWPVNVLVNNAAVITVGNLLNTSNEDLNRVFKVNVEGLLNVTRAFLPAMISAGSGNVLNMASLAAVRAMHDRFAYGASKASIQMMTRSIAVDFVSQGIRANCILPARVHTDFIEGYIEQYYPGEEESRMEEYSRYQPIGRMIKPEEVAHAAVYLCSDESAMVTGTSMLIDGGVMAGDN</sequence>
<dbReference type="PANTHER" id="PTHR43477">
    <property type="entry name" value="DIHYDROANTICAPSIN 7-DEHYDROGENASE"/>
    <property type="match status" value="1"/>
</dbReference>
<feature type="domain" description="Ketoreductase" evidence="3">
    <location>
        <begin position="6"/>
        <end position="162"/>
    </location>
</feature>
<protein>
    <submittedName>
        <fullName evidence="4">SDR family oxidoreductase</fullName>
    </submittedName>
</protein>
<dbReference type="InterPro" id="IPR051122">
    <property type="entry name" value="SDR_DHRS6-like"/>
</dbReference>
<dbReference type="InterPro" id="IPR057326">
    <property type="entry name" value="KR_dom"/>
</dbReference>
<evidence type="ECO:0000313" key="5">
    <source>
        <dbReference type="Proteomes" id="UP001143391"/>
    </source>
</evidence>
<dbReference type="PANTHER" id="PTHR43477:SF1">
    <property type="entry name" value="DIHYDROANTICAPSIN 7-DEHYDROGENASE"/>
    <property type="match status" value="1"/>
</dbReference>